<evidence type="ECO:0000259" key="5">
    <source>
        <dbReference type="PROSITE" id="PS50893"/>
    </source>
</evidence>
<gene>
    <name evidence="6" type="ORF">CAI16_07900</name>
</gene>
<evidence type="ECO:0000256" key="1">
    <source>
        <dbReference type="ARBA" id="ARBA00005417"/>
    </source>
</evidence>
<dbReference type="PROSITE" id="PS50893">
    <property type="entry name" value="ABC_TRANSPORTER_2"/>
    <property type="match status" value="1"/>
</dbReference>
<dbReference type="InterPro" id="IPR027417">
    <property type="entry name" value="P-loop_NTPase"/>
</dbReference>
<dbReference type="SUPFAM" id="SSF52540">
    <property type="entry name" value="P-loop containing nucleoside triphosphate hydrolases"/>
    <property type="match status" value="1"/>
</dbReference>
<name>A0A3E0WU91_9BACI</name>
<dbReference type="Proteomes" id="UP000256488">
    <property type="component" value="Unassembled WGS sequence"/>
</dbReference>
<dbReference type="Gene3D" id="3.40.50.300">
    <property type="entry name" value="P-loop containing nucleotide triphosphate hydrolases"/>
    <property type="match status" value="1"/>
</dbReference>
<proteinExistence type="inferred from homology"/>
<feature type="domain" description="ABC transporter" evidence="5">
    <location>
        <begin position="14"/>
        <end position="249"/>
    </location>
</feature>
<accession>A0A3E0WU91</accession>
<dbReference type="PROSITE" id="PS00211">
    <property type="entry name" value="ABC_TRANSPORTER_1"/>
    <property type="match status" value="1"/>
</dbReference>
<evidence type="ECO:0000256" key="3">
    <source>
        <dbReference type="ARBA" id="ARBA00022741"/>
    </source>
</evidence>
<keyword evidence="2" id="KW-0813">Transport</keyword>
<comment type="similarity">
    <text evidence="1">Belongs to the ABC transporter superfamily.</text>
</comment>
<dbReference type="CDD" id="cd03235">
    <property type="entry name" value="ABC_Metallic_Cations"/>
    <property type="match status" value="1"/>
</dbReference>
<keyword evidence="4 6" id="KW-0067">ATP-binding</keyword>
<reference evidence="6 7" key="1">
    <citation type="submission" date="2017-05" db="EMBL/GenBank/DDBJ databases">
        <title>Virgibacillus sp. AK90 isolated from a saltern of Kakinada, India.</title>
        <authorList>
            <person name="Gupta V."/>
            <person name="Sidhu C."/>
            <person name="Korpole S."/>
            <person name="Pinnaka A.K."/>
        </authorList>
    </citation>
    <scope>NUCLEOTIDE SEQUENCE [LARGE SCALE GENOMIC DNA]</scope>
    <source>
        <strain evidence="6 7">AK90</strain>
    </source>
</reference>
<dbReference type="EMBL" id="NFZX01000012">
    <property type="protein sequence ID" value="RFA35555.1"/>
    <property type="molecule type" value="Genomic_DNA"/>
</dbReference>
<evidence type="ECO:0000313" key="7">
    <source>
        <dbReference type="Proteomes" id="UP000256488"/>
    </source>
</evidence>
<dbReference type="PANTHER" id="PTHR42734">
    <property type="entry name" value="METAL TRANSPORT SYSTEM ATP-BINDING PROTEIN TM_0124-RELATED"/>
    <property type="match status" value="1"/>
</dbReference>
<dbReference type="GO" id="GO:0016887">
    <property type="term" value="F:ATP hydrolysis activity"/>
    <property type="evidence" value="ECO:0007669"/>
    <property type="project" value="InterPro"/>
</dbReference>
<dbReference type="InterPro" id="IPR003593">
    <property type="entry name" value="AAA+_ATPase"/>
</dbReference>
<dbReference type="InterPro" id="IPR017871">
    <property type="entry name" value="ABC_transporter-like_CS"/>
</dbReference>
<organism evidence="6 7">
    <name type="scientific">Virgibacillus dokdonensis</name>
    <dbReference type="NCBI Taxonomy" id="302167"/>
    <lineage>
        <taxon>Bacteria</taxon>
        <taxon>Bacillati</taxon>
        <taxon>Bacillota</taxon>
        <taxon>Bacilli</taxon>
        <taxon>Bacillales</taxon>
        <taxon>Bacillaceae</taxon>
        <taxon>Virgibacillus</taxon>
    </lineage>
</organism>
<evidence type="ECO:0000256" key="2">
    <source>
        <dbReference type="ARBA" id="ARBA00022448"/>
    </source>
</evidence>
<evidence type="ECO:0000256" key="4">
    <source>
        <dbReference type="ARBA" id="ARBA00022840"/>
    </source>
</evidence>
<evidence type="ECO:0000313" key="6">
    <source>
        <dbReference type="EMBL" id="RFA35555.1"/>
    </source>
</evidence>
<keyword evidence="3" id="KW-0547">Nucleotide-binding</keyword>
<dbReference type="GO" id="GO:0005524">
    <property type="term" value="F:ATP binding"/>
    <property type="evidence" value="ECO:0007669"/>
    <property type="project" value="UniProtKB-KW"/>
</dbReference>
<dbReference type="InterPro" id="IPR050153">
    <property type="entry name" value="Metal_Ion_Import_ABC"/>
</dbReference>
<protein>
    <submittedName>
        <fullName evidence="6">Zinc ABC transporter ATP-binding protein</fullName>
    </submittedName>
</protein>
<dbReference type="FunFam" id="3.40.50.300:FF:000134">
    <property type="entry name" value="Iron-enterobactin ABC transporter ATP-binding protein"/>
    <property type="match status" value="1"/>
</dbReference>
<dbReference type="PANTHER" id="PTHR42734:SF17">
    <property type="entry name" value="METAL TRANSPORT SYSTEM ATP-BINDING PROTEIN TM_0124-RELATED"/>
    <property type="match status" value="1"/>
</dbReference>
<dbReference type="AlphaFoldDB" id="A0A3E0WU91"/>
<comment type="caution">
    <text evidence="6">The sequence shown here is derived from an EMBL/GenBank/DDBJ whole genome shotgun (WGS) entry which is preliminary data.</text>
</comment>
<dbReference type="Pfam" id="PF00005">
    <property type="entry name" value="ABC_tran"/>
    <property type="match status" value="1"/>
</dbReference>
<dbReference type="SMART" id="SM00382">
    <property type="entry name" value="AAA"/>
    <property type="match status" value="1"/>
</dbReference>
<dbReference type="InterPro" id="IPR003439">
    <property type="entry name" value="ABC_transporter-like_ATP-bd"/>
</dbReference>
<sequence length="259" mass="28978">MKKIGGLKVSEAIISMKNISFSYENKQILDHINFSVSKGSFMGLVGPNGGGKTTLIKLILGLQKADAGSIQLFGQPIEKFNNWHKIGFVSQKANAFNKGFPATVYEVVSMGLTAKVGYLKFFQKKHKEKIKEAINQVGMKAYTHENIGNLSGGQQQRIFIARSLVNDPELLILDEPTVGVDNENVQRFYDLLDNLNRNKGITMLMITHDTGTIAEQATEIACLNKTLHFHGKPEAYKRISNEEWSHIYGHNIHLITHDH</sequence>